<dbReference type="EMBL" id="CACSIK010000002">
    <property type="protein sequence ID" value="CAA0106616.1"/>
    <property type="molecule type" value="Genomic_DNA"/>
</dbReference>
<dbReference type="AlphaFoldDB" id="A0A5S9PPP8"/>
<evidence type="ECO:0000313" key="5">
    <source>
        <dbReference type="Proteomes" id="UP000439591"/>
    </source>
</evidence>
<feature type="domain" description="Carrier" evidence="1">
    <location>
        <begin position="8"/>
        <end position="88"/>
    </location>
</feature>
<evidence type="ECO:0000313" key="4">
    <source>
        <dbReference type="Proteomes" id="UP000435877"/>
    </source>
</evidence>
<dbReference type="Proteomes" id="UP000439591">
    <property type="component" value="Unassembled WGS sequence"/>
</dbReference>
<sequence>MENILPLAQLKHALKLLIIEECDKDVEAEDIADDEILFDCDLDLDSLDALQICMAVKSKYGVRIEGGPDARKALQSITTLAQTIVEHQV</sequence>
<dbReference type="OrthoDB" id="5432342at2"/>
<dbReference type="SUPFAM" id="SSF47336">
    <property type="entry name" value="ACP-like"/>
    <property type="match status" value="1"/>
</dbReference>
<organism evidence="2 5">
    <name type="scientific">Zhongshania aliphaticivorans</name>
    <dbReference type="NCBI Taxonomy" id="1470434"/>
    <lineage>
        <taxon>Bacteria</taxon>
        <taxon>Pseudomonadati</taxon>
        <taxon>Pseudomonadota</taxon>
        <taxon>Gammaproteobacteria</taxon>
        <taxon>Cellvibrionales</taxon>
        <taxon>Spongiibacteraceae</taxon>
        <taxon>Zhongshania</taxon>
    </lineage>
</organism>
<dbReference type="InterPro" id="IPR036736">
    <property type="entry name" value="ACP-like_sf"/>
</dbReference>
<dbReference type="Gene3D" id="1.10.1200.10">
    <property type="entry name" value="ACP-like"/>
    <property type="match status" value="1"/>
</dbReference>
<dbReference type="PROSITE" id="PS50075">
    <property type="entry name" value="CARRIER"/>
    <property type="match status" value="1"/>
</dbReference>
<accession>A0A5S9PPP8</accession>
<dbReference type="RefSeq" id="WP_159269670.1">
    <property type="nucleotide sequence ID" value="NZ_CACSIK010000002.1"/>
</dbReference>
<dbReference type="InterPro" id="IPR009081">
    <property type="entry name" value="PP-bd_ACP"/>
</dbReference>
<dbReference type="Pfam" id="PF00550">
    <property type="entry name" value="PP-binding"/>
    <property type="match status" value="1"/>
</dbReference>
<dbReference type="EMBL" id="CACSIM010000003">
    <property type="protein sequence ID" value="CAA0106475.1"/>
    <property type="molecule type" value="Genomic_DNA"/>
</dbReference>
<evidence type="ECO:0000313" key="2">
    <source>
        <dbReference type="EMBL" id="CAA0106475.1"/>
    </source>
</evidence>
<reference evidence="4 5" key="1">
    <citation type="submission" date="2019-11" db="EMBL/GenBank/DDBJ databases">
        <authorList>
            <person name="Holert J."/>
        </authorList>
    </citation>
    <scope>NUCLEOTIDE SEQUENCE [LARGE SCALE GENOMIC DNA]</scope>
    <source>
        <strain evidence="2">BC3_2A</strain>
        <strain evidence="3">SB11_1A</strain>
    </source>
</reference>
<protein>
    <submittedName>
        <fullName evidence="2">Acyl carrier protein</fullName>
    </submittedName>
</protein>
<evidence type="ECO:0000313" key="3">
    <source>
        <dbReference type="EMBL" id="CAA0106616.1"/>
    </source>
</evidence>
<dbReference type="Proteomes" id="UP000435877">
    <property type="component" value="Unassembled WGS sequence"/>
</dbReference>
<evidence type="ECO:0000259" key="1">
    <source>
        <dbReference type="PROSITE" id="PS50075"/>
    </source>
</evidence>
<proteinExistence type="predicted"/>
<gene>
    <name evidence="2" type="primary">acpP_4</name>
    <name evidence="3" type="ORF">IHBHHGIJ_02972</name>
    <name evidence="2" type="ORF">KFEGEMFD_02345</name>
</gene>
<keyword evidence="4" id="KW-1185">Reference proteome</keyword>
<name>A0A5S9PPP8_9GAMM</name>